<dbReference type="InterPro" id="IPR016135">
    <property type="entry name" value="UBQ-conjugating_enzyme/RWD"/>
</dbReference>
<name>V3YWA4_LOTGI</name>
<evidence type="ECO:0000256" key="1">
    <source>
        <dbReference type="SAM" id="MobiDB-lite"/>
    </source>
</evidence>
<accession>V3YWA4</accession>
<dbReference type="CTD" id="20250330"/>
<feature type="domain" description="RWD" evidence="2">
    <location>
        <begin position="8"/>
        <end position="107"/>
    </location>
</feature>
<dbReference type="HOGENOM" id="CLU_044135_1_0_1"/>
<dbReference type="SUPFAM" id="SSF55144">
    <property type="entry name" value="LigT-like"/>
    <property type="match status" value="1"/>
</dbReference>
<dbReference type="PANTHER" id="PTHR46729">
    <property type="entry name" value="LEUKOCYTE RECEPTOR CLUSTER MEMBER 9"/>
    <property type="match status" value="1"/>
</dbReference>
<dbReference type="PANTHER" id="PTHR46729:SF1">
    <property type="entry name" value="LEUKOCYTE RECEPTOR CLUSTER MEMBER 9"/>
    <property type="match status" value="1"/>
</dbReference>
<dbReference type="InterPro" id="IPR006575">
    <property type="entry name" value="RWD_dom"/>
</dbReference>
<protein>
    <recommendedName>
        <fullName evidence="2">RWD domain-containing protein</fullName>
    </recommendedName>
</protein>
<dbReference type="PROSITE" id="PS50908">
    <property type="entry name" value="RWD"/>
    <property type="match status" value="1"/>
</dbReference>
<dbReference type="Pfam" id="PF05773">
    <property type="entry name" value="RWD"/>
    <property type="match status" value="1"/>
</dbReference>
<gene>
    <name evidence="3" type="ORF">LOTGIDRAFT_237039</name>
</gene>
<dbReference type="KEGG" id="lgi:LOTGIDRAFT_237039"/>
<dbReference type="Gene3D" id="3.10.110.10">
    <property type="entry name" value="Ubiquitin Conjugating Enzyme"/>
    <property type="match status" value="1"/>
</dbReference>
<evidence type="ECO:0000259" key="2">
    <source>
        <dbReference type="PROSITE" id="PS50908"/>
    </source>
</evidence>
<feature type="compositionally biased region" description="Basic residues" evidence="1">
    <location>
        <begin position="113"/>
        <end position="128"/>
    </location>
</feature>
<feature type="region of interest" description="Disordered" evidence="1">
    <location>
        <begin position="110"/>
        <end position="144"/>
    </location>
</feature>
<dbReference type="SUPFAM" id="SSF54495">
    <property type="entry name" value="UBC-like"/>
    <property type="match status" value="1"/>
</dbReference>
<dbReference type="Pfam" id="PF10469">
    <property type="entry name" value="AKAP7_NLS"/>
    <property type="match status" value="1"/>
</dbReference>
<dbReference type="GeneID" id="20250330"/>
<evidence type="ECO:0000313" key="3">
    <source>
        <dbReference type="EMBL" id="ESO82308.1"/>
    </source>
</evidence>
<proteinExistence type="predicted"/>
<reference evidence="3 4" key="1">
    <citation type="journal article" date="2013" name="Nature">
        <title>Insights into bilaterian evolution from three spiralian genomes.</title>
        <authorList>
            <person name="Simakov O."/>
            <person name="Marletaz F."/>
            <person name="Cho S.J."/>
            <person name="Edsinger-Gonzales E."/>
            <person name="Havlak P."/>
            <person name="Hellsten U."/>
            <person name="Kuo D.H."/>
            <person name="Larsson T."/>
            <person name="Lv J."/>
            <person name="Arendt D."/>
            <person name="Savage R."/>
            <person name="Osoegawa K."/>
            <person name="de Jong P."/>
            <person name="Grimwood J."/>
            <person name="Chapman J.A."/>
            <person name="Shapiro H."/>
            <person name="Aerts A."/>
            <person name="Otillar R.P."/>
            <person name="Terry A.Y."/>
            <person name="Boore J.L."/>
            <person name="Grigoriev I.V."/>
            <person name="Lindberg D.R."/>
            <person name="Seaver E.C."/>
            <person name="Weisblat D.A."/>
            <person name="Putnam N.H."/>
            <person name="Rokhsar D.S."/>
        </authorList>
    </citation>
    <scope>NUCLEOTIDE SEQUENCE [LARGE SCALE GENOMIC DNA]</scope>
</reference>
<dbReference type="Gene3D" id="3.90.1140.10">
    <property type="entry name" value="Cyclic phosphodiesterase"/>
    <property type="match status" value="1"/>
</dbReference>
<dbReference type="OrthoDB" id="10263155at2759"/>
<dbReference type="InterPro" id="IPR009097">
    <property type="entry name" value="Cyclic_Pdiesterase"/>
</dbReference>
<dbReference type="InterPro" id="IPR019510">
    <property type="entry name" value="AKAP7-like_phosphoesterase"/>
</dbReference>
<dbReference type="RefSeq" id="XP_009066973.1">
    <property type="nucleotide sequence ID" value="XM_009068725.1"/>
</dbReference>
<feature type="region of interest" description="Disordered" evidence="1">
    <location>
        <begin position="244"/>
        <end position="268"/>
    </location>
</feature>
<dbReference type="Pfam" id="PF04457">
    <property type="entry name" value="MJ1316"/>
    <property type="match status" value="1"/>
</dbReference>
<organism evidence="3 4">
    <name type="scientific">Lottia gigantea</name>
    <name type="common">Giant owl limpet</name>
    <dbReference type="NCBI Taxonomy" id="225164"/>
    <lineage>
        <taxon>Eukaryota</taxon>
        <taxon>Metazoa</taxon>
        <taxon>Spiralia</taxon>
        <taxon>Lophotrochozoa</taxon>
        <taxon>Mollusca</taxon>
        <taxon>Gastropoda</taxon>
        <taxon>Patellogastropoda</taxon>
        <taxon>Lottioidea</taxon>
        <taxon>Lottiidae</taxon>
        <taxon>Lottia</taxon>
    </lineage>
</organism>
<dbReference type="EMBL" id="KB203946">
    <property type="protein sequence ID" value="ESO82308.1"/>
    <property type="molecule type" value="Genomic_DNA"/>
</dbReference>
<dbReference type="InterPro" id="IPR042653">
    <property type="entry name" value="Leng9"/>
</dbReference>
<dbReference type="OMA" id="LGKLWLC"/>
<evidence type="ECO:0000313" key="4">
    <source>
        <dbReference type="Proteomes" id="UP000030746"/>
    </source>
</evidence>
<dbReference type="InterPro" id="IPR040459">
    <property type="entry name" value="MJ1316"/>
</dbReference>
<dbReference type="Proteomes" id="UP000030746">
    <property type="component" value="Unassembled WGS sequence"/>
</dbReference>
<dbReference type="AlphaFoldDB" id="V3YWA4"/>
<sequence length="486" mass="55454">MEGNSKQQEINSIKSEFTGRCRVTDGVKDKFTHSITIQPQNMDVTIKFQITETYPGFIPTISVRSSSLHDDDNADLVDALIIEAKTMLNKPMIKALVQFAEKWLNERSLGRGTKMKKPTSNRKHKQKKKPVDEEPEGKQASMKTSEDVIKRIQWDPDLPQEDFLVGYIDRFLGIQEKYFTAFSWEDIATVDYNVLAIPQHRIQYFKYKDLKVWDKNEKLDNVFGSLGSGKTITEIIKNYVPQETAEGTNDDNGSIQNVTGSDDSDSDDDIVVTLDTTSVNTSSYLDHMNKRPTHFIAIRLDNQETVQKLTDVQSCVKTNKPELESGFMPPACFHITLCTLGLDDQNKIREASELLKKCQDEFSKMRPVESLKLTGVDNFYNRTVYAKIKYPKKFLDFVDYVKLCFVNAGIPIRDNYGFVPHITILKVSKESSRRLGSRFQISDVYSDFKDGVLGSQSVDRLSLCKMGDERQDDGFWVSLQDIDLNT</sequence>
<feature type="compositionally biased region" description="Polar residues" evidence="1">
    <location>
        <begin position="245"/>
        <end position="257"/>
    </location>
</feature>
<dbReference type="SMART" id="SM00591">
    <property type="entry name" value="RWD"/>
    <property type="match status" value="1"/>
</dbReference>
<dbReference type="STRING" id="225164.V3YWA4"/>
<keyword evidence="4" id="KW-1185">Reference proteome</keyword>